<proteinExistence type="predicted"/>
<evidence type="ECO:0000313" key="2">
    <source>
        <dbReference type="EMBL" id="KIW50793.1"/>
    </source>
</evidence>
<name>A0A0D2E5P8_9EURO</name>
<dbReference type="Proteomes" id="UP000054342">
    <property type="component" value="Unassembled WGS sequence"/>
</dbReference>
<reference evidence="2 3" key="1">
    <citation type="submission" date="2015-01" db="EMBL/GenBank/DDBJ databases">
        <title>The Genome Sequence of Exophiala xenobiotica CBS118157.</title>
        <authorList>
            <consortium name="The Broad Institute Genomics Platform"/>
            <person name="Cuomo C."/>
            <person name="de Hoog S."/>
            <person name="Gorbushina A."/>
            <person name="Stielow B."/>
            <person name="Teixiera M."/>
            <person name="Abouelleil A."/>
            <person name="Chapman S.B."/>
            <person name="Priest M."/>
            <person name="Young S.K."/>
            <person name="Wortman J."/>
            <person name="Nusbaum C."/>
            <person name="Birren B."/>
        </authorList>
    </citation>
    <scope>NUCLEOTIDE SEQUENCE [LARGE SCALE GENOMIC DNA]</scope>
    <source>
        <strain evidence="2 3">CBS 118157</strain>
    </source>
</reference>
<evidence type="ECO:0000256" key="1">
    <source>
        <dbReference type="SAM" id="MobiDB-lite"/>
    </source>
</evidence>
<protein>
    <submittedName>
        <fullName evidence="2">Uncharacterized protein</fullName>
    </submittedName>
</protein>
<dbReference type="GeneID" id="25331488"/>
<accession>A0A0D2E5P8</accession>
<feature type="region of interest" description="Disordered" evidence="1">
    <location>
        <begin position="1"/>
        <end position="104"/>
    </location>
</feature>
<evidence type="ECO:0000313" key="3">
    <source>
        <dbReference type="Proteomes" id="UP000054342"/>
    </source>
</evidence>
<dbReference type="OrthoDB" id="10416599at2759"/>
<dbReference type="EMBL" id="KN847322">
    <property type="protein sequence ID" value="KIW50793.1"/>
    <property type="molecule type" value="Genomic_DNA"/>
</dbReference>
<sequence>MCFRSEETDPTQQPIRITQTDEAHGSESFGDVSHLPPKRTRTNSSAHHTSSTQAPASLSDKDRDQPQTQKPNAKGLRKIKANDKDIANKMAMRPPDFIGAAGGF</sequence>
<dbReference type="HOGENOM" id="CLU_2250201_0_0_1"/>
<keyword evidence="3" id="KW-1185">Reference proteome</keyword>
<gene>
    <name evidence="2" type="ORF">PV05_09580</name>
</gene>
<organism evidence="2 3">
    <name type="scientific">Exophiala xenobiotica</name>
    <dbReference type="NCBI Taxonomy" id="348802"/>
    <lineage>
        <taxon>Eukaryota</taxon>
        <taxon>Fungi</taxon>
        <taxon>Dikarya</taxon>
        <taxon>Ascomycota</taxon>
        <taxon>Pezizomycotina</taxon>
        <taxon>Eurotiomycetes</taxon>
        <taxon>Chaetothyriomycetidae</taxon>
        <taxon>Chaetothyriales</taxon>
        <taxon>Herpotrichiellaceae</taxon>
        <taxon>Exophiala</taxon>
    </lineage>
</organism>
<feature type="compositionally biased region" description="Polar residues" evidence="1">
    <location>
        <begin position="42"/>
        <end position="56"/>
    </location>
</feature>
<dbReference type="RefSeq" id="XP_013311377.1">
    <property type="nucleotide sequence ID" value="XM_013455923.1"/>
</dbReference>
<dbReference type="AlphaFoldDB" id="A0A0D2E5P8"/>